<name>A0A516H7P5_9PROT</name>
<protein>
    <submittedName>
        <fullName evidence="5">GntR family transcriptional regulator</fullName>
    </submittedName>
</protein>
<dbReference type="InterPro" id="IPR036388">
    <property type="entry name" value="WH-like_DNA-bd_sf"/>
</dbReference>
<reference evidence="5 6" key="1">
    <citation type="submission" date="2019-07" db="EMBL/GenBank/DDBJ databases">
        <title>Genome sequencing for Ferrovibrio sp. K5.</title>
        <authorList>
            <person name="Park S.-J."/>
        </authorList>
    </citation>
    <scope>NUCLEOTIDE SEQUENCE [LARGE SCALE GENOMIC DNA]</scope>
    <source>
        <strain evidence="5 6">K5</strain>
    </source>
</reference>
<evidence type="ECO:0000256" key="1">
    <source>
        <dbReference type="ARBA" id="ARBA00023015"/>
    </source>
</evidence>
<dbReference type="OrthoDB" id="9788098at2"/>
<dbReference type="Pfam" id="PF00392">
    <property type="entry name" value="GntR"/>
    <property type="match status" value="1"/>
</dbReference>
<evidence type="ECO:0000313" key="6">
    <source>
        <dbReference type="Proteomes" id="UP000317496"/>
    </source>
</evidence>
<evidence type="ECO:0000256" key="2">
    <source>
        <dbReference type="ARBA" id="ARBA00023125"/>
    </source>
</evidence>
<dbReference type="KEGG" id="fer:FNB15_16345"/>
<feature type="domain" description="HTH gntR-type" evidence="4">
    <location>
        <begin position="10"/>
        <end position="77"/>
    </location>
</feature>
<dbReference type="GO" id="GO:0003677">
    <property type="term" value="F:DNA binding"/>
    <property type="evidence" value="ECO:0007669"/>
    <property type="project" value="UniProtKB-KW"/>
</dbReference>
<evidence type="ECO:0000313" key="5">
    <source>
        <dbReference type="EMBL" id="QDO99794.1"/>
    </source>
</evidence>
<dbReference type="SUPFAM" id="SSF48008">
    <property type="entry name" value="GntR ligand-binding domain-like"/>
    <property type="match status" value="1"/>
</dbReference>
<dbReference type="PROSITE" id="PS50949">
    <property type="entry name" value="HTH_GNTR"/>
    <property type="match status" value="1"/>
</dbReference>
<dbReference type="EMBL" id="CP041636">
    <property type="protein sequence ID" value="QDO99794.1"/>
    <property type="molecule type" value="Genomic_DNA"/>
</dbReference>
<dbReference type="SUPFAM" id="SSF46785">
    <property type="entry name" value="Winged helix' DNA-binding domain"/>
    <property type="match status" value="1"/>
</dbReference>
<dbReference type="InterPro" id="IPR000524">
    <property type="entry name" value="Tscrpt_reg_HTH_GntR"/>
</dbReference>
<dbReference type="SMART" id="SM00895">
    <property type="entry name" value="FCD"/>
    <property type="match status" value="1"/>
</dbReference>
<dbReference type="Gene3D" id="1.10.10.10">
    <property type="entry name" value="Winged helix-like DNA-binding domain superfamily/Winged helix DNA-binding domain"/>
    <property type="match status" value="1"/>
</dbReference>
<dbReference type="GO" id="GO:0003700">
    <property type="term" value="F:DNA-binding transcription factor activity"/>
    <property type="evidence" value="ECO:0007669"/>
    <property type="project" value="InterPro"/>
</dbReference>
<dbReference type="SMART" id="SM00345">
    <property type="entry name" value="HTH_GNTR"/>
    <property type="match status" value="1"/>
</dbReference>
<evidence type="ECO:0000256" key="3">
    <source>
        <dbReference type="ARBA" id="ARBA00023163"/>
    </source>
</evidence>
<dbReference type="CDD" id="cd07377">
    <property type="entry name" value="WHTH_GntR"/>
    <property type="match status" value="1"/>
</dbReference>
<keyword evidence="1" id="KW-0805">Transcription regulation</keyword>
<dbReference type="Proteomes" id="UP000317496">
    <property type="component" value="Chromosome"/>
</dbReference>
<dbReference type="PANTHER" id="PTHR43537">
    <property type="entry name" value="TRANSCRIPTIONAL REGULATOR, GNTR FAMILY"/>
    <property type="match status" value="1"/>
</dbReference>
<dbReference type="AlphaFoldDB" id="A0A516H7P5"/>
<dbReference type="Gene3D" id="1.20.120.530">
    <property type="entry name" value="GntR ligand-binding domain-like"/>
    <property type="match status" value="1"/>
</dbReference>
<keyword evidence="6" id="KW-1185">Reference proteome</keyword>
<dbReference type="Pfam" id="PF07729">
    <property type="entry name" value="FCD"/>
    <property type="match status" value="1"/>
</dbReference>
<keyword evidence="2" id="KW-0238">DNA-binding</keyword>
<organism evidence="5 6">
    <name type="scientific">Ferrovibrio terrae</name>
    <dbReference type="NCBI Taxonomy" id="2594003"/>
    <lineage>
        <taxon>Bacteria</taxon>
        <taxon>Pseudomonadati</taxon>
        <taxon>Pseudomonadota</taxon>
        <taxon>Alphaproteobacteria</taxon>
        <taxon>Rhodospirillales</taxon>
        <taxon>Rhodospirillaceae</taxon>
        <taxon>Ferrovibrio</taxon>
    </lineage>
</organism>
<dbReference type="PANTHER" id="PTHR43537:SF5">
    <property type="entry name" value="UXU OPERON TRANSCRIPTIONAL REGULATOR"/>
    <property type="match status" value="1"/>
</dbReference>
<accession>A0A516H7P5</accession>
<keyword evidence="3" id="KW-0804">Transcription</keyword>
<proteinExistence type="predicted"/>
<dbReference type="PRINTS" id="PR00035">
    <property type="entry name" value="HTHGNTR"/>
</dbReference>
<gene>
    <name evidence="5" type="ORF">FNB15_16345</name>
</gene>
<sequence>MRGNTSPGGATASAQVYQQLRAQIIALDIPPGAALSENDLASAFGVSRTPVREALLRLADEGLVEIVPKSGTTVSRIPYAQLAEAIVIRKALEEVAVREASLRATKSQFTGLWALIERQREAAKADDRDAFHAADEAFHAAIAEAAGYPGIWRLVNQVKVQVDRLRHLTLPEGGRMLRVTKEHAAVLTAMEKRDGNKAIAAMRGHLDGLEYSLPEIRRSNPDYFVGETGVFVLPGVAGRKTRSA</sequence>
<dbReference type="InterPro" id="IPR036390">
    <property type="entry name" value="WH_DNA-bd_sf"/>
</dbReference>
<evidence type="ECO:0000259" key="4">
    <source>
        <dbReference type="PROSITE" id="PS50949"/>
    </source>
</evidence>
<dbReference type="InterPro" id="IPR008920">
    <property type="entry name" value="TF_FadR/GntR_C"/>
</dbReference>
<dbReference type="InterPro" id="IPR011711">
    <property type="entry name" value="GntR_C"/>
</dbReference>